<dbReference type="Proteomes" id="UP000031670">
    <property type="component" value="Unassembled WGS sequence"/>
</dbReference>
<gene>
    <name evidence="3" type="primary">smpB</name>
    <name evidence="4" type="ORF">JCM19232_6186</name>
</gene>
<dbReference type="InterPro" id="IPR023620">
    <property type="entry name" value="SmpB"/>
</dbReference>
<proteinExistence type="inferred from homology"/>
<comment type="caution">
    <text evidence="4">The sequence shown here is derived from an EMBL/GenBank/DDBJ whole genome shotgun (WGS) entry which is preliminary data.</text>
</comment>
<accession>A0A0B8P6L0</accession>
<reference evidence="4 5" key="2">
    <citation type="submission" date="2015-01" db="EMBL/GenBank/DDBJ databases">
        <authorList>
            <consortium name="NBRP consortium"/>
            <person name="Sawabe T."/>
            <person name="Meirelles P."/>
            <person name="Feng G."/>
            <person name="Sayaka M."/>
            <person name="Hattori M."/>
            <person name="Ohkuma M."/>
        </authorList>
    </citation>
    <scope>NUCLEOTIDE SEQUENCE [LARGE SCALE GENOMIC DNA]</scope>
    <source>
        <strain evidence="4 5">JCM19232</strain>
    </source>
</reference>
<evidence type="ECO:0000256" key="3">
    <source>
        <dbReference type="HAMAP-Rule" id="MF_00023"/>
    </source>
</evidence>
<reference evidence="4 5" key="1">
    <citation type="submission" date="2015-01" db="EMBL/GenBank/DDBJ databases">
        <title>Vibrio sp. C5 JCM 19232 whole genome shotgun sequence.</title>
        <authorList>
            <person name="Sawabe T."/>
            <person name="Meirelles P."/>
            <person name="Feng G."/>
            <person name="Sayaka M."/>
            <person name="Hattori M."/>
            <person name="Ohkuma M."/>
        </authorList>
    </citation>
    <scope>NUCLEOTIDE SEQUENCE [LARGE SCALE GENOMIC DNA]</scope>
    <source>
        <strain evidence="4 5">JCM19232</strain>
    </source>
</reference>
<dbReference type="NCBIfam" id="NF003843">
    <property type="entry name" value="PRK05422.1"/>
    <property type="match status" value="1"/>
</dbReference>
<keyword evidence="1 3" id="KW-0963">Cytoplasm</keyword>
<comment type="function">
    <text evidence="3">Required for rescue of stalled ribosomes mediated by trans-translation. Binds to transfer-messenger RNA (tmRNA), required for stable association of tmRNA with ribosomes. tmRNA and SmpB together mimic tRNA shape, replacing the anticodon stem-loop with SmpB. tmRNA is encoded by the ssrA gene; the 2 termini fold to resemble tRNA(Ala) and it encodes a 'tag peptide', a short internal open reading frame. During trans-translation Ala-aminoacylated tmRNA acts like a tRNA, entering the A-site of stalled ribosomes, displacing the stalled mRNA. The ribosome then switches to translate the ORF on the tmRNA; the nascent peptide is terminated with the 'tag peptide' encoded by the tmRNA and targeted for degradation. The ribosome is freed to recommence translation, which seems to be the essential function of trans-translation.</text>
</comment>
<dbReference type="Gene3D" id="2.40.280.10">
    <property type="match status" value="1"/>
</dbReference>
<evidence type="ECO:0000313" key="4">
    <source>
        <dbReference type="EMBL" id="GAM61881.1"/>
    </source>
</evidence>
<dbReference type="GO" id="GO:0070930">
    <property type="term" value="P:trans-translation-dependent protein tagging"/>
    <property type="evidence" value="ECO:0007669"/>
    <property type="project" value="TreeGrafter"/>
</dbReference>
<comment type="similarity">
    <text evidence="3">Belongs to the SmpB family.</text>
</comment>
<comment type="subcellular location">
    <subcellularLocation>
        <location evidence="3">Cytoplasm</location>
    </subcellularLocation>
    <text evidence="3">The tmRNA-SmpB complex associates with stalled 70S ribosomes.</text>
</comment>
<organism evidence="4 5">
    <name type="scientific">Vibrio ishigakensis</name>
    <dbReference type="NCBI Taxonomy" id="1481914"/>
    <lineage>
        <taxon>Bacteria</taxon>
        <taxon>Pseudomonadati</taxon>
        <taxon>Pseudomonadota</taxon>
        <taxon>Gammaproteobacteria</taxon>
        <taxon>Vibrionales</taxon>
        <taxon>Vibrionaceae</taxon>
        <taxon>Vibrio</taxon>
    </lineage>
</organism>
<dbReference type="Pfam" id="PF01668">
    <property type="entry name" value="SmpB"/>
    <property type="match status" value="1"/>
</dbReference>
<dbReference type="PROSITE" id="PS01317">
    <property type="entry name" value="SSRP"/>
    <property type="match status" value="1"/>
</dbReference>
<evidence type="ECO:0000256" key="2">
    <source>
        <dbReference type="ARBA" id="ARBA00022884"/>
    </source>
</evidence>
<dbReference type="HAMAP" id="MF_00023">
    <property type="entry name" value="SmpB"/>
    <property type="match status" value="1"/>
</dbReference>
<dbReference type="GO" id="GO:0005829">
    <property type="term" value="C:cytosol"/>
    <property type="evidence" value="ECO:0007669"/>
    <property type="project" value="TreeGrafter"/>
</dbReference>
<dbReference type="CDD" id="cd09294">
    <property type="entry name" value="SmpB"/>
    <property type="match status" value="1"/>
</dbReference>
<dbReference type="PANTHER" id="PTHR30308">
    <property type="entry name" value="TMRNA-BINDING COMPONENT OF TRANS-TRANSLATION TAGGING COMPLEX"/>
    <property type="match status" value="1"/>
</dbReference>
<evidence type="ECO:0000256" key="1">
    <source>
        <dbReference type="ARBA" id="ARBA00022490"/>
    </source>
</evidence>
<dbReference type="SUPFAM" id="SSF74982">
    <property type="entry name" value="Small protein B (SmpB)"/>
    <property type="match status" value="1"/>
</dbReference>
<dbReference type="GO" id="GO:0003723">
    <property type="term" value="F:RNA binding"/>
    <property type="evidence" value="ECO:0007669"/>
    <property type="project" value="UniProtKB-UniRule"/>
</dbReference>
<keyword evidence="2 3" id="KW-0694">RNA-binding</keyword>
<protein>
    <recommendedName>
        <fullName evidence="3">SsrA-binding protein</fullName>
    </recommendedName>
    <alternativeName>
        <fullName evidence="3">Small protein B</fullName>
    </alternativeName>
</protein>
<dbReference type="NCBIfam" id="TIGR00086">
    <property type="entry name" value="smpB"/>
    <property type="match status" value="1"/>
</dbReference>
<dbReference type="EMBL" id="BBSA01000004">
    <property type="protein sequence ID" value="GAM61881.1"/>
    <property type="molecule type" value="Genomic_DNA"/>
</dbReference>
<dbReference type="InterPro" id="IPR000037">
    <property type="entry name" value="SsrA-bd_prot"/>
</dbReference>
<sequence length="165" mass="19021">MTPLWQRKNQKTKATSNTIALNKKARHEYFIEDEIEAGLELQGWEVKSLRQGKANIAESYVYLKDGEAFISGMSIIPLNQASTHIVANPTRIRKLLLSRKELDNLFGSIHRDGMTLTALSLYWSRSWVKIKIGVAKGKKLHDKRTDLKEKDWARDKARIMKSKLR</sequence>
<name>A0A0B8P6L0_9VIBR</name>
<dbReference type="GO" id="GO:0070929">
    <property type="term" value="P:trans-translation"/>
    <property type="evidence" value="ECO:0007669"/>
    <property type="project" value="UniProtKB-UniRule"/>
</dbReference>
<dbReference type="AlphaFoldDB" id="A0A0B8P6L0"/>
<evidence type="ECO:0000313" key="5">
    <source>
        <dbReference type="Proteomes" id="UP000031670"/>
    </source>
</evidence>
<dbReference type="InterPro" id="IPR020081">
    <property type="entry name" value="SsrA-bd_prot_CS"/>
</dbReference>
<dbReference type="PANTHER" id="PTHR30308:SF2">
    <property type="entry name" value="SSRA-BINDING PROTEIN"/>
    <property type="match status" value="1"/>
</dbReference>